<dbReference type="PANTHER" id="PTHR28019:SF7">
    <property type="entry name" value="SUR7 PROTEIN"/>
    <property type="match status" value="1"/>
</dbReference>
<keyword evidence="1" id="KW-0812">Transmembrane</keyword>
<keyword evidence="3" id="KW-1185">Reference proteome</keyword>
<dbReference type="RefSeq" id="XP_007675743.1">
    <property type="nucleotide sequence ID" value="XM_007677553.1"/>
</dbReference>
<dbReference type="Proteomes" id="UP000011761">
    <property type="component" value="Unassembled WGS sequence"/>
</dbReference>
<proteinExistence type="predicted"/>
<evidence type="ECO:0000313" key="2">
    <source>
        <dbReference type="EMBL" id="EMC97290.1"/>
    </source>
</evidence>
<gene>
    <name evidence="2" type="ORF">BAUCODRAFT_575155</name>
</gene>
<dbReference type="HOGENOM" id="CLU_064532_0_0_1"/>
<feature type="transmembrane region" description="Helical" evidence="1">
    <location>
        <begin position="207"/>
        <end position="233"/>
    </location>
</feature>
<dbReference type="AlphaFoldDB" id="M2NEA6"/>
<dbReference type="GeneID" id="19115702"/>
<dbReference type="OMA" id="MPIMIIS"/>
<dbReference type="GO" id="GO:0051285">
    <property type="term" value="C:cell cortex of cell tip"/>
    <property type="evidence" value="ECO:0007669"/>
    <property type="project" value="TreeGrafter"/>
</dbReference>
<evidence type="ECO:0000313" key="3">
    <source>
        <dbReference type="Proteomes" id="UP000011761"/>
    </source>
</evidence>
<sequence length="316" mass="34211">MRFGVCWRLVLAIVLLILAPIALLLSVYSSSLQHSAQDYSLFTVNTSRIGSHLYTELSTTLKNCPPRSKKVYIPGAGAIASVITTGASQILCSLRNEVETVVADIEQNVHGSFAQAFRLHDFYSFHLLSVCYGYYTPSAISNATYPSPGYNVTGCSNLSDKLDIQPGYMLRQDIAYSDVAKIVNLTSLDWPPKLDEQMKTLQSTFLALLWLDIIAAGVTCCYLCTVVTVIFTYKNTIAALAVWLGIPTSLLTISLGSLATYMRHKAVAVVTELGAPVGVAAGGGWAFIGLLWAAFSAESLGTVLLWLAQRTTSKCD</sequence>
<evidence type="ECO:0000256" key="1">
    <source>
        <dbReference type="SAM" id="Phobius"/>
    </source>
</evidence>
<reference evidence="2 3" key="1">
    <citation type="journal article" date="2012" name="PLoS Pathog.">
        <title>Diverse lifestyles and strategies of plant pathogenesis encoded in the genomes of eighteen Dothideomycetes fungi.</title>
        <authorList>
            <person name="Ohm R.A."/>
            <person name="Feau N."/>
            <person name="Henrissat B."/>
            <person name="Schoch C.L."/>
            <person name="Horwitz B.A."/>
            <person name="Barry K.W."/>
            <person name="Condon B.J."/>
            <person name="Copeland A.C."/>
            <person name="Dhillon B."/>
            <person name="Glaser F."/>
            <person name="Hesse C.N."/>
            <person name="Kosti I."/>
            <person name="LaButti K."/>
            <person name="Lindquist E.A."/>
            <person name="Lucas S."/>
            <person name="Salamov A.A."/>
            <person name="Bradshaw R.E."/>
            <person name="Ciuffetti L."/>
            <person name="Hamelin R.C."/>
            <person name="Kema G.H.J."/>
            <person name="Lawrence C."/>
            <person name="Scott J.A."/>
            <person name="Spatafora J.W."/>
            <person name="Turgeon B.G."/>
            <person name="de Wit P.J.G.M."/>
            <person name="Zhong S."/>
            <person name="Goodwin S.B."/>
            <person name="Grigoriev I.V."/>
        </authorList>
    </citation>
    <scope>NUCLEOTIDE SEQUENCE [LARGE SCALE GENOMIC DNA]</scope>
    <source>
        <strain evidence="2 3">UAMH 10762</strain>
    </source>
</reference>
<accession>M2NEA6</accession>
<feature type="transmembrane region" description="Helical" evidence="1">
    <location>
        <begin position="240"/>
        <end position="262"/>
    </location>
</feature>
<dbReference type="EMBL" id="KB445554">
    <property type="protein sequence ID" value="EMC97290.1"/>
    <property type="molecule type" value="Genomic_DNA"/>
</dbReference>
<dbReference type="InterPro" id="IPR009571">
    <property type="entry name" value="SUR7/Rim9-like_fungi"/>
</dbReference>
<dbReference type="GO" id="GO:0005886">
    <property type="term" value="C:plasma membrane"/>
    <property type="evidence" value="ECO:0007669"/>
    <property type="project" value="InterPro"/>
</dbReference>
<feature type="transmembrane region" description="Helical" evidence="1">
    <location>
        <begin position="282"/>
        <end position="308"/>
    </location>
</feature>
<dbReference type="KEGG" id="bcom:BAUCODRAFT_575155"/>
<keyword evidence="1" id="KW-0472">Membrane</keyword>
<name>M2NEA6_BAUPA</name>
<dbReference type="Pfam" id="PF06687">
    <property type="entry name" value="SUR7"/>
    <property type="match status" value="1"/>
</dbReference>
<dbReference type="STRING" id="717646.M2NEA6"/>
<dbReference type="OrthoDB" id="4159154at2759"/>
<dbReference type="GO" id="GO:0031505">
    <property type="term" value="P:fungal-type cell wall organization"/>
    <property type="evidence" value="ECO:0007669"/>
    <property type="project" value="TreeGrafter"/>
</dbReference>
<dbReference type="InterPro" id="IPR052413">
    <property type="entry name" value="SUR7_domain"/>
</dbReference>
<protein>
    <submittedName>
        <fullName evidence="2">Uncharacterized protein</fullName>
    </submittedName>
</protein>
<keyword evidence="1" id="KW-1133">Transmembrane helix</keyword>
<dbReference type="PANTHER" id="PTHR28019">
    <property type="entry name" value="CELL MEMBRANE PROTEIN YLR413W-RELATED"/>
    <property type="match status" value="1"/>
</dbReference>
<organism evidence="2 3">
    <name type="scientific">Baudoinia panamericana (strain UAMH 10762)</name>
    <name type="common">Angels' share fungus</name>
    <name type="synonym">Baudoinia compniacensis (strain UAMH 10762)</name>
    <dbReference type="NCBI Taxonomy" id="717646"/>
    <lineage>
        <taxon>Eukaryota</taxon>
        <taxon>Fungi</taxon>
        <taxon>Dikarya</taxon>
        <taxon>Ascomycota</taxon>
        <taxon>Pezizomycotina</taxon>
        <taxon>Dothideomycetes</taxon>
        <taxon>Dothideomycetidae</taxon>
        <taxon>Mycosphaerellales</taxon>
        <taxon>Teratosphaeriaceae</taxon>
        <taxon>Baudoinia</taxon>
    </lineage>
</organism>